<dbReference type="OrthoDB" id="9802248at2"/>
<evidence type="ECO:0000313" key="9">
    <source>
        <dbReference type="EMBL" id="GAN53706.1"/>
    </source>
</evidence>
<evidence type="ECO:0000313" key="10">
    <source>
        <dbReference type="Proteomes" id="UP000032679"/>
    </source>
</evidence>
<reference evidence="9 10" key="1">
    <citation type="submission" date="2012-10" db="EMBL/GenBank/DDBJ databases">
        <title>Genome sequencing of Tanticharoenia sakaeratensis NBRC 103193.</title>
        <authorList>
            <person name="Azuma Y."/>
            <person name="Hadano H."/>
            <person name="Hirakawa H."/>
            <person name="Matsushita K."/>
        </authorList>
    </citation>
    <scope>NUCLEOTIDE SEQUENCE [LARGE SCALE GENOMIC DNA]</scope>
    <source>
        <strain evidence="9 10">NBRC 103193</strain>
    </source>
</reference>
<dbReference type="EMBL" id="BALE01000010">
    <property type="protein sequence ID" value="GAN53706.1"/>
    <property type="molecule type" value="Genomic_DNA"/>
</dbReference>
<dbReference type="PANTHER" id="PTHR43705:SF1">
    <property type="entry name" value="HYDROXYACYLGLUTATHIONE HYDROLASE GLOB"/>
    <property type="match status" value="1"/>
</dbReference>
<dbReference type="InterPro" id="IPR017782">
    <property type="entry name" value="Hydroxyacylglutathione_Hdrlase"/>
</dbReference>
<dbReference type="NCBIfam" id="TIGR03413">
    <property type="entry name" value="GSH_gloB"/>
    <property type="match status" value="1"/>
</dbReference>
<dbReference type="HAMAP" id="MF_01374">
    <property type="entry name" value="Glyoxalase_2"/>
    <property type="match status" value="1"/>
</dbReference>
<dbReference type="PROSITE" id="PS00743">
    <property type="entry name" value="BETA_LACTAMASE_B_1"/>
    <property type="match status" value="1"/>
</dbReference>
<dbReference type="PANTHER" id="PTHR43705">
    <property type="entry name" value="HYDROXYACYLGLUTATHIONE HYDROLASE"/>
    <property type="match status" value="1"/>
</dbReference>
<comment type="catalytic activity">
    <reaction evidence="1 7">
        <text>an S-(2-hydroxyacyl)glutathione + H2O = a 2-hydroxy carboxylate + glutathione + H(+)</text>
        <dbReference type="Rhea" id="RHEA:21864"/>
        <dbReference type="ChEBI" id="CHEBI:15377"/>
        <dbReference type="ChEBI" id="CHEBI:15378"/>
        <dbReference type="ChEBI" id="CHEBI:57925"/>
        <dbReference type="ChEBI" id="CHEBI:58896"/>
        <dbReference type="ChEBI" id="CHEBI:71261"/>
        <dbReference type="EC" id="3.1.2.6"/>
    </reaction>
</comment>
<feature type="binding site" evidence="7">
    <location>
        <position position="113"/>
    </location>
    <ligand>
        <name>Zn(2+)</name>
        <dbReference type="ChEBI" id="CHEBI:29105"/>
        <label>1</label>
    </ligand>
</feature>
<evidence type="ECO:0000256" key="4">
    <source>
        <dbReference type="ARBA" id="ARBA00022723"/>
    </source>
</evidence>
<keyword evidence="4 7" id="KW-0479">Metal-binding</keyword>
<comment type="cofactor">
    <cofactor evidence="7">
        <name>Zn(2+)</name>
        <dbReference type="ChEBI" id="CHEBI:29105"/>
    </cofactor>
    <text evidence="7">Binds 2 Zn(2+) ions per subunit.</text>
</comment>
<dbReference type="InterPro" id="IPR036866">
    <property type="entry name" value="RibonucZ/Hydroxyglut_hydro"/>
</dbReference>
<dbReference type="GO" id="GO:0008270">
    <property type="term" value="F:zinc ion binding"/>
    <property type="evidence" value="ECO:0007669"/>
    <property type="project" value="InterPro"/>
</dbReference>
<keyword evidence="5 7" id="KW-0378">Hydrolase</keyword>
<evidence type="ECO:0000256" key="1">
    <source>
        <dbReference type="ARBA" id="ARBA00001623"/>
    </source>
</evidence>
<evidence type="ECO:0000256" key="6">
    <source>
        <dbReference type="ARBA" id="ARBA00022833"/>
    </source>
</evidence>
<dbReference type="GO" id="GO:0019243">
    <property type="term" value="P:methylglyoxal catabolic process to D-lactate via S-lactoyl-glutathione"/>
    <property type="evidence" value="ECO:0007669"/>
    <property type="project" value="UniProtKB-UniRule"/>
</dbReference>
<evidence type="ECO:0000256" key="2">
    <source>
        <dbReference type="ARBA" id="ARBA00004963"/>
    </source>
</evidence>
<comment type="subunit">
    <text evidence="7">Monomer.</text>
</comment>
<dbReference type="Pfam" id="PF00753">
    <property type="entry name" value="Lactamase_B"/>
    <property type="match status" value="1"/>
</dbReference>
<dbReference type="GO" id="GO:0017001">
    <property type="term" value="P:antibiotic catabolic process"/>
    <property type="evidence" value="ECO:0007669"/>
    <property type="project" value="InterPro"/>
</dbReference>
<protein>
    <recommendedName>
        <fullName evidence="7">Hydroxyacylglutathione hydrolase</fullName>
        <ecNumber evidence="7">3.1.2.6</ecNumber>
    </recommendedName>
    <alternativeName>
        <fullName evidence="7">Glyoxalase II</fullName>
        <shortName evidence="7">Glx II</shortName>
    </alternativeName>
</protein>
<dbReference type="PIRSF" id="PIRSF005457">
    <property type="entry name" value="Glx"/>
    <property type="match status" value="1"/>
</dbReference>
<dbReference type="InterPro" id="IPR001279">
    <property type="entry name" value="Metallo-B-lactamas"/>
</dbReference>
<dbReference type="UniPathway" id="UPA00619">
    <property type="reaction ID" value="UER00676"/>
</dbReference>
<dbReference type="EC" id="3.1.2.6" evidence="7"/>
<evidence type="ECO:0000256" key="7">
    <source>
        <dbReference type="HAMAP-Rule" id="MF_01374"/>
    </source>
</evidence>
<gene>
    <name evidence="7" type="primary">gloB</name>
    <name evidence="9" type="ORF">Tasa_010_253</name>
</gene>
<proteinExistence type="inferred from homology"/>
<feature type="binding site" evidence="7">
    <location>
        <position position="57"/>
    </location>
    <ligand>
        <name>Zn(2+)</name>
        <dbReference type="ChEBI" id="CHEBI:29105"/>
        <label>1</label>
    </ligand>
</feature>
<keyword evidence="10" id="KW-1185">Reference proteome</keyword>
<dbReference type="Proteomes" id="UP000032679">
    <property type="component" value="Unassembled WGS sequence"/>
</dbReference>
<keyword evidence="6 7" id="KW-0862">Zinc</keyword>
<dbReference type="STRING" id="1231623.Tasa_010_253"/>
<evidence type="ECO:0000259" key="8">
    <source>
        <dbReference type="SMART" id="SM00849"/>
    </source>
</evidence>
<comment type="pathway">
    <text evidence="2 7">Secondary metabolite metabolism; methylglyoxal degradation; (R)-lactate from methylglyoxal: step 2/2.</text>
</comment>
<dbReference type="RefSeq" id="WP_048848068.1">
    <property type="nucleotide sequence ID" value="NZ_BALE01000010.1"/>
</dbReference>
<feature type="domain" description="Metallo-beta-lactamase" evidence="8">
    <location>
        <begin position="13"/>
        <end position="172"/>
    </location>
</feature>
<sequence>MTLIVTPVPVLSDNYAWILRDSTDGTIAVVDPGEAAPVERALADGGRLDLILLTHHHADHTGGVEALRARFGAKVAGPASEAYRMPAFDLALNDGDAIAVGSVRGEVRATPGHANGHLSYILFDEPAPLLFSGDALFSLGCGRIIEGTAEQLHESLHRYDDLPDTTQVYAGHEYTAGNARFALSEDSDNVALKARAAEVERLRAAGRPTLPITLGEERATNPFLRAPDAAAFAGLRARKDRF</sequence>
<feature type="binding site" evidence="7">
    <location>
        <position position="134"/>
    </location>
    <ligand>
        <name>Zn(2+)</name>
        <dbReference type="ChEBI" id="CHEBI:29105"/>
        <label>1</label>
    </ligand>
</feature>
<dbReference type="GO" id="GO:0008800">
    <property type="term" value="F:beta-lactamase activity"/>
    <property type="evidence" value="ECO:0007669"/>
    <property type="project" value="InterPro"/>
</dbReference>
<dbReference type="InterPro" id="IPR050110">
    <property type="entry name" value="Glyoxalase_II_hydrolase"/>
</dbReference>
<dbReference type="InterPro" id="IPR032282">
    <property type="entry name" value="HAGH_C"/>
</dbReference>
<dbReference type="InterPro" id="IPR001018">
    <property type="entry name" value="Beta-lactamase_class-B_CS"/>
</dbReference>
<comment type="function">
    <text evidence="7">Thiolesterase that catalyzes the hydrolysis of S-D-lactoyl-glutathione to form glutathione and D-lactic acid.</text>
</comment>
<dbReference type="SMART" id="SM00849">
    <property type="entry name" value="Lactamase_B"/>
    <property type="match status" value="1"/>
</dbReference>
<feature type="binding site" evidence="7">
    <location>
        <position position="134"/>
    </location>
    <ligand>
        <name>Zn(2+)</name>
        <dbReference type="ChEBI" id="CHEBI:29105"/>
        <label>2</label>
    </ligand>
</feature>
<evidence type="ECO:0000256" key="5">
    <source>
        <dbReference type="ARBA" id="ARBA00022801"/>
    </source>
</evidence>
<name>A0A0D6MJP6_9PROT</name>
<feature type="binding site" evidence="7">
    <location>
        <position position="60"/>
    </location>
    <ligand>
        <name>Zn(2+)</name>
        <dbReference type="ChEBI" id="CHEBI:29105"/>
        <label>2</label>
    </ligand>
</feature>
<dbReference type="CDD" id="cd07723">
    <property type="entry name" value="hydroxyacylglutathione_hydrolase_MBL-fold"/>
    <property type="match status" value="1"/>
</dbReference>
<comment type="similarity">
    <text evidence="3 7">Belongs to the metallo-beta-lactamase superfamily. Glyoxalase II family.</text>
</comment>
<dbReference type="InterPro" id="IPR035680">
    <property type="entry name" value="Clx_II_MBL"/>
</dbReference>
<comment type="caution">
    <text evidence="9">The sequence shown here is derived from an EMBL/GenBank/DDBJ whole genome shotgun (WGS) entry which is preliminary data.</text>
</comment>
<evidence type="ECO:0000256" key="3">
    <source>
        <dbReference type="ARBA" id="ARBA00006759"/>
    </source>
</evidence>
<dbReference type="GO" id="GO:0004416">
    <property type="term" value="F:hydroxyacylglutathione hydrolase activity"/>
    <property type="evidence" value="ECO:0007669"/>
    <property type="project" value="UniProtKB-UniRule"/>
</dbReference>
<feature type="binding site" evidence="7">
    <location>
        <position position="172"/>
    </location>
    <ligand>
        <name>Zn(2+)</name>
        <dbReference type="ChEBI" id="CHEBI:29105"/>
        <label>2</label>
    </ligand>
</feature>
<feature type="binding site" evidence="7">
    <location>
        <position position="59"/>
    </location>
    <ligand>
        <name>Zn(2+)</name>
        <dbReference type="ChEBI" id="CHEBI:29105"/>
        <label>2</label>
    </ligand>
</feature>
<dbReference type="AlphaFoldDB" id="A0A0D6MJP6"/>
<accession>A0A0D6MJP6</accession>
<organism evidence="9 10">
    <name type="scientific">Tanticharoenia sakaeratensis NBRC 103193</name>
    <dbReference type="NCBI Taxonomy" id="1231623"/>
    <lineage>
        <taxon>Bacteria</taxon>
        <taxon>Pseudomonadati</taxon>
        <taxon>Pseudomonadota</taxon>
        <taxon>Alphaproteobacteria</taxon>
        <taxon>Acetobacterales</taxon>
        <taxon>Acetobacteraceae</taxon>
        <taxon>Tanticharoenia</taxon>
    </lineage>
</organism>
<dbReference type="SUPFAM" id="SSF56281">
    <property type="entry name" value="Metallo-hydrolase/oxidoreductase"/>
    <property type="match status" value="1"/>
</dbReference>
<dbReference type="Gene3D" id="3.60.15.10">
    <property type="entry name" value="Ribonuclease Z/Hydroxyacylglutathione hydrolase-like"/>
    <property type="match status" value="1"/>
</dbReference>
<dbReference type="Pfam" id="PF16123">
    <property type="entry name" value="HAGH_C"/>
    <property type="match status" value="1"/>
</dbReference>
<feature type="binding site" evidence="7">
    <location>
        <position position="55"/>
    </location>
    <ligand>
        <name>Zn(2+)</name>
        <dbReference type="ChEBI" id="CHEBI:29105"/>
        <label>1</label>
    </ligand>
</feature>